<dbReference type="InterPro" id="IPR001683">
    <property type="entry name" value="PX_dom"/>
</dbReference>
<proteinExistence type="inferred from homology"/>
<comment type="caution">
    <text evidence="5">The sequence shown here is derived from an EMBL/GenBank/DDBJ whole genome shotgun (WGS) entry which is preliminary data.</text>
</comment>
<comment type="similarity">
    <text evidence="1">Belongs to the sorting nexin family.</text>
</comment>
<evidence type="ECO:0000259" key="3">
    <source>
        <dbReference type="PROSITE" id="PS50195"/>
    </source>
</evidence>
<dbReference type="Pfam" id="PF02194">
    <property type="entry name" value="PXA"/>
    <property type="match status" value="1"/>
</dbReference>
<dbReference type="InterPro" id="IPR036871">
    <property type="entry name" value="PX_dom_sf"/>
</dbReference>
<dbReference type="Pfam" id="PF00787">
    <property type="entry name" value="PX"/>
    <property type="match status" value="1"/>
</dbReference>
<keyword evidence="6" id="KW-1185">Reference proteome</keyword>
<evidence type="ECO:0000259" key="4">
    <source>
        <dbReference type="PROSITE" id="PS51207"/>
    </source>
</evidence>
<dbReference type="PANTHER" id="PTHR22775:SF3">
    <property type="entry name" value="SORTING NEXIN-13"/>
    <property type="match status" value="1"/>
</dbReference>
<accession>A0A4T0X0A4</accession>
<feature type="region of interest" description="Disordered" evidence="2">
    <location>
        <begin position="824"/>
        <end position="847"/>
    </location>
</feature>
<sequence>MDYPDVVVLNLIPIINDHIRNFISANELTKENESLNLNTKNYEEQLVLNFNKGKLHPGLRFNSPTLQDDVKIYLSSLIEKVLPFLLESNEITSRSSSVLVRELLASCVLNPICQILSDPDFLNQSIVETLSKQIKDRNSVKQIRSILRQHSKKNSDQTSNIDLLNYRLKPSSSLNEFLEVASLVEHSKDVETVQKFKVLCLLQKHSFQKGKTKLQIEESRNLKKYVKRIDTLCYFIDSKVRGDTVNWKSFQSIDSASYPYEKYPEIELPDIALKSIISSQSRLKYFQFFMQQRGERRSLLDFIIETDGLKNPLEFNAKTGNPTISTLKEDEESSDEETGVFVDKSFSQSEEIISLFKRFFDLSIMKVPPKIYYKVNEYVEGNHDEPLSYNRARRNMLKLRSYEYDRMSKTDFKAFQQSEMWTKMMLEDLSRSLIDTKTVDFNTKEQSTVAIPKTVKRQSYGDPLAMYRENEDAGNYVDVNLTGKVSDKVVQAVEDALSQIVDDQNQLEITGITEQHEKKNSRLVSVDVMSDLFGADNSGLFSDADDSFEESALTSIDATGINNPSNEVYDNDFTLNEEMLSSVDFLPIAPNVLDLSKEILLLEEEISRLREQILIINTLLNKAEVVNNIPECRILRKSLLSLEKEIKLKNLQKEQLKVQEGENSLYQKSDVKITNYVTVKDKSGKAFVMYAIKVLRFSSSDKSECIASWIVTRRFNQFYELHRHLKEIYPEVRKIDFPKKTVMVKFLPSAMIEERQQTLGRYLGKLITIRDVCADKQFRAFLSSETFDLNTKGEQSSASKSSFIDDLSTQALLPLMSLVDKETPEAPDIASNDRSHQNKEKGTVKMNEPSFTKPICDTVILLFQLSKSTNWLRGKGLILLFQQIFRSAIEKTIRKIVDGKIRNEENISLILMGIVSKLFPNGKFKQKSSPRSQFEKANTKQQAKALLALFLNDTTARIFGRNAAREAADLSYAIYQNEFLNKQLILSLIDEVFMCLFPELRQQST</sequence>
<feature type="domain" description="PXA" evidence="4">
    <location>
        <begin position="1"/>
        <end position="134"/>
    </location>
</feature>
<evidence type="ECO:0008006" key="7">
    <source>
        <dbReference type="Google" id="ProtNLM"/>
    </source>
</evidence>
<feature type="domain" description="PX" evidence="3">
    <location>
        <begin position="668"/>
        <end position="789"/>
    </location>
</feature>
<evidence type="ECO:0000313" key="5">
    <source>
        <dbReference type="EMBL" id="TID21883.1"/>
    </source>
</evidence>
<dbReference type="OrthoDB" id="120967at2759"/>
<dbReference type="PROSITE" id="PS51207">
    <property type="entry name" value="PXA"/>
    <property type="match status" value="1"/>
</dbReference>
<name>A0A4T0X0A4_9ASCO</name>
<dbReference type="EMBL" id="SELW01000551">
    <property type="protein sequence ID" value="TID21883.1"/>
    <property type="molecule type" value="Genomic_DNA"/>
</dbReference>
<dbReference type="InterPro" id="IPR013937">
    <property type="entry name" value="Sorting_nexin_C"/>
</dbReference>
<reference evidence="5 6" key="1">
    <citation type="journal article" date="2019" name="Front. Genet.">
        <title>Whole-Genome Sequencing of the Opportunistic Yeast Pathogen Candida inconspicua Uncovers Its Hybrid Origin.</title>
        <authorList>
            <person name="Mixao V."/>
            <person name="Hansen A.P."/>
            <person name="Saus E."/>
            <person name="Boekhout T."/>
            <person name="Lass-Florl C."/>
            <person name="Gabaldon T."/>
        </authorList>
    </citation>
    <scope>NUCLEOTIDE SEQUENCE [LARGE SCALE GENOMIC DNA]</scope>
    <source>
        <strain evidence="5 6">CBS 180</strain>
    </source>
</reference>
<dbReference type="SUPFAM" id="SSF48097">
    <property type="entry name" value="Regulator of G-protein signaling, RGS"/>
    <property type="match status" value="1"/>
</dbReference>
<dbReference type="Pfam" id="PF08628">
    <property type="entry name" value="Nexin_C"/>
    <property type="match status" value="1"/>
</dbReference>
<evidence type="ECO:0000256" key="1">
    <source>
        <dbReference type="ARBA" id="ARBA00010883"/>
    </source>
</evidence>
<protein>
    <recommendedName>
        <fullName evidence="7">PX domain-containing protein</fullName>
    </recommendedName>
</protein>
<dbReference type="SUPFAM" id="SSF64268">
    <property type="entry name" value="PX domain"/>
    <property type="match status" value="1"/>
</dbReference>
<dbReference type="Proteomes" id="UP000307173">
    <property type="component" value="Unassembled WGS sequence"/>
</dbReference>
<dbReference type="Gene3D" id="3.30.1520.10">
    <property type="entry name" value="Phox-like domain"/>
    <property type="match status" value="1"/>
</dbReference>
<evidence type="ECO:0000313" key="6">
    <source>
        <dbReference type="Proteomes" id="UP000307173"/>
    </source>
</evidence>
<dbReference type="GO" id="GO:0035091">
    <property type="term" value="F:phosphatidylinositol binding"/>
    <property type="evidence" value="ECO:0007669"/>
    <property type="project" value="InterPro"/>
</dbReference>
<dbReference type="InterPro" id="IPR003114">
    <property type="entry name" value="Phox_assoc"/>
</dbReference>
<feature type="compositionally biased region" description="Basic and acidic residues" evidence="2">
    <location>
        <begin position="831"/>
        <end position="843"/>
    </location>
</feature>
<dbReference type="InterPro" id="IPR036305">
    <property type="entry name" value="RGS_sf"/>
</dbReference>
<dbReference type="PANTHER" id="PTHR22775">
    <property type="entry name" value="SORTING NEXIN"/>
    <property type="match status" value="1"/>
</dbReference>
<gene>
    <name evidence="5" type="ORF">CANINC_003367</name>
</gene>
<dbReference type="PROSITE" id="PS50195">
    <property type="entry name" value="PX"/>
    <property type="match status" value="1"/>
</dbReference>
<dbReference type="AlphaFoldDB" id="A0A4T0X0A4"/>
<organism evidence="5 6">
    <name type="scientific">Pichia inconspicua</name>
    <dbReference type="NCBI Taxonomy" id="52247"/>
    <lineage>
        <taxon>Eukaryota</taxon>
        <taxon>Fungi</taxon>
        <taxon>Dikarya</taxon>
        <taxon>Ascomycota</taxon>
        <taxon>Saccharomycotina</taxon>
        <taxon>Pichiomycetes</taxon>
        <taxon>Pichiales</taxon>
        <taxon>Pichiaceae</taxon>
        <taxon>Pichia</taxon>
    </lineage>
</organism>
<dbReference type="SMART" id="SM00312">
    <property type="entry name" value="PX"/>
    <property type="match status" value="1"/>
</dbReference>
<dbReference type="STRING" id="52247.A0A4T0X0A4"/>
<evidence type="ECO:0000256" key="2">
    <source>
        <dbReference type="SAM" id="MobiDB-lite"/>
    </source>
</evidence>